<dbReference type="PANTHER" id="PTHR30036">
    <property type="entry name" value="D-XYLOSE-BINDING PERIPLASMIC PROTEIN"/>
    <property type="match status" value="1"/>
</dbReference>
<evidence type="ECO:0000259" key="4">
    <source>
        <dbReference type="Pfam" id="PF13407"/>
    </source>
</evidence>
<accession>A0A523QIU2</accession>
<evidence type="ECO:0000313" key="6">
    <source>
        <dbReference type="Proteomes" id="UP000320781"/>
    </source>
</evidence>
<protein>
    <recommendedName>
        <fullName evidence="4">Periplasmic binding protein domain-containing protein</fullName>
    </recommendedName>
</protein>
<evidence type="ECO:0000256" key="2">
    <source>
        <dbReference type="ARBA" id="ARBA00007639"/>
    </source>
</evidence>
<dbReference type="AlphaFoldDB" id="A0A523QIU2"/>
<feature type="chain" id="PRO_5022022413" description="Periplasmic binding protein domain-containing protein" evidence="3">
    <location>
        <begin position="31"/>
        <end position="326"/>
    </location>
</feature>
<comment type="subcellular location">
    <subcellularLocation>
        <location evidence="1">Cell envelope</location>
    </subcellularLocation>
</comment>
<dbReference type="SUPFAM" id="SSF53822">
    <property type="entry name" value="Periplasmic binding protein-like I"/>
    <property type="match status" value="1"/>
</dbReference>
<dbReference type="Pfam" id="PF13407">
    <property type="entry name" value="Peripla_BP_4"/>
    <property type="match status" value="1"/>
</dbReference>
<evidence type="ECO:0000256" key="1">
    <source>
        <dbReference type="ARBA" id="ARBA00004196"/>
    </source>
</evidence>
<dbReference type="GO" id="GO:0030246">
    <property type="term" value="F:carbohydrate binding"/>
    <property type="evidence" value="ECO:0007669"/>
    <property type="project" value="TreeGrafter"/>
</dbReference>
<dbReference type="EMBL" id="SOKU01000211">
    <property type="protein sequence ID" value="TES85467.1"/>
    <property type="molecule type" value="Genomic_DNA"/>
</dbReference>
<dbReference type="GO" id="GO:0030288">
    <property type="term" value="C:outer membrane-bounded periplasmic space"/>
    <property type="evidence" value="ECO:0007669"/>
    <property type="project" value="TreeGrafter"/>
</dbReference>
<feature type="domain" description="Periplasmic binding protein" evidence="4">
    <location>
        <begin position="49"/>
        <end position="270"/>
    </location>
</feature>
<name>A0A523QIU2_UNCAE</name>
<reference evidence="5 6" key="1">
    <citation type="submission" date="2019-03" db="EMBL/GenBank/DDBJ databases">
        <title>Metabolic potential of uncultured bacteria and archaea associated with petroleum seepage in deep-sea sediments.</title>
        <authorList>
            <person name="Dong X."/>
            <person name="Hubert C."/>
        </authorList>
    </citation>
    <scope>NUCLEOTIDE SEQUENCE [LARGE SCALE GENOMIC DNA]</scope>
    <source>
        <strain evidence="5">E44_bin92</strain>
    </source>
</reference>
<comment type="caution">
    <text evidence="5">The sequence shown here is derived from an EMBL/GenBank/DDBJ whole genome shotgun (WGS) entry which is preliminary data.</text>
</comment>
<dbReference type="Proteomes" id="UP000320781">
    <property type="component" value="Unassembled WGS sequence"/>
</dbReference>
<dbReference type="InterPro" id="IPR028082">
    <property type="entry name" value="Peripla_BP_I"/>
</dbReference>
<evidence type="ECO:0000256" key="3">
    <source>
        <dbReference type="SAM" id="SignalP"/>
    </source>
</evidence>
<evidence type="ECO:0000313" key="5">
    <source>
        <dbReference type="EMBL" id="TES85467.1"/>
    </source>
</evidence>
<dbReference type="PANTHER" id="PTHR30036:SF7">
    <property type="entry name" value="ABC TRANSPORTER PERIPLASMIC-BINDING PROTEIN YPHF"/>
    <property type="match status" value="1"/>
</dbReference>
<dbReference type="InterPro" id="IPR050555">
    <property type="entry name" value="Bact_Solute-Bind_Prot2"/>
</dbReference>
<proteinExistence type="inferred from homology"/>
<comment type="similarity">
    <text evidence="2">Belongs to the bacterial solute-binding protein 2 family.</text>
</comment>
<feature type="signal peptide" evidence="3">
    <location>
        <begin position="1"/>
        <end position="30"/>
    </location>
</feature>
<dbReference type="Gene3D" id="3.40.50.2300">
    <property type="match status" value="2"/>
</dbReference>
<organism evidence="5 6">
    <name type="scientific">Aerophobetes bacterium</name>
    <dbReference type="NCBI Taxonomy" id="2030807"/>
    <lineage>
        <taxon>Bacteria</taxon>
        <taxon>Candidatus Aerophobota</taxon>
    </lineage>
</organism>
<gene>
    <name evidence="5" type="ORF">E3J95_04345</name>
</gene>
<dbReference type="InterPro" id="IPR025997">
    <property type="entry name" value="SBP_2_dom"/>
</dbReference>
<keyword evidence="3" id="KW-0732">Signal</keyword>
<sequence length="326" mass="35395">MKAIKSKRCISIAVALVLAAMLFVVGAGHAETELGEGLSFVYVDHGDPADPFHAKTVKGWNEAAKALRVDATVNFAYGDFTKTIDYVDVAIALGVDGIFVFSVDPEGVHPYVKKAVEKGIAVVLMSSRDPVYGPEQVPFIGYGLKEQGYTLGKYLAKQLEDGAHLGFFAEFIAPYSGLRRQGVLEALDEAGITYTAPDNFECGEDLARAVDIIKTYLIAHPETDAIIGLGSVTTPSGFMALQDLGYEPGKVKWIGFDLLPETTRGVKLGYGASNVDEVFNFGFHACMALYLKAKYDFVVGDMPVATAMVDKTNIEQYEYWVEKGIK</sequence>